<reference evidence="1 2" key="1">
    <citation type="journal article" date="2019" name="Nat. Ecol. Evol.">
        <title>Megaphylogeny resolves global patterns of mushroom evolution.</title>
        <authorList>
            <person name="Varga T."/>
            <person name="Krizsan K."/>
            <person name="Foldi C."/>
            <person name="Dima B."/>
            <person name="Sanchez-Garcia M."/>
            <person name="Sanchez-Ramirez S."/>
            <person name="Szollosi G.J."/>
            <person name="Szarkandi J.G."/>
            <person name="Papp V."/>
            <person name="Albert L."/>
            <person name="Andreopoulos W."/>
            <person name="Angelini C."/>
            <person name="Antonin V."/>
            <person name="Barry K.W."/>
            <person name="Bougher N.L."/>
            <person name="Buchanan P."/>
            <person name="Buyck B."/>
            <person name="Bense V."/>
            <person name="Catcheside P."/>
            <person name="Chovatia M."/>
            <person name="Cooper J."/>
            <person name="Damon W."/>
            <person name="Desjardin D."/>
            <person name="Finy P."/>
            <person name="Geml J."/>
            <person name="Haridas S."/>
            <person name="Hughes K."/>
            <person name="Justo A."/>
            <person name="Karasinski D."/>
            <person name="Kautmanova I."/>
            <person name="Kiss B."/>
            <person name="Kocsube S."/>
            <person name="Kotiranta H."/>
            <person name="LaButti K.M."/>
            <person name="Lechner B.E."/>
            <person name="Liimatainen K."/>
            <person name="Lipzen A."/>
            <person name="Lukacs Z."/>
            <person name="Mihaltcheva S."/>
            <person name="Morgado L.N."/>
            <person name="Niskanen T."/>
            <person name="Noordeloos M.E."/>
            <person name="Ohm R.A."/>
            <person name="Ortiz-Santana B."/>
            <person name="Ovrebo C."/>
            <person name="Racz N."/>
            <person name="Riley R."/>
            <person name="Savchenko A."/>
            <person name="Shiryaev A."/>
            <person name="Soop K."/>
            <person name="Spirin V."/>
            <person name="Szebenyi C."/>
            <person name="Tomsovsky M."/>
            <person name="Tulloss R.E."/>
            <person name="Uehling J."/>
            <person name="Grigoriev I.V."/>
            <person name="Vagvolgyi C."/>
            <person name="Papp T."/>
            <person name="Martin F.M."/>
            <person name="Miettinen O."/>
            <person name="Hibbett D.S."/>
            <person name="Nagy L.G."/>
        </authorList>
    </citation>
    <scope>NUCLEOTIDE SEQUENCE [LARGE SCALE GENOMIC DNA]</scope>
    <source>
        <strain evidence="1 2">CBS 166.37</strain>
    </source>
</reference>
<dbReference type="Proteomes" id="UP000308652">
    <property type="component" value="Unassembled WGS sequence"/>
</dbReference>
<dbReference type="EMBL" id="ML213654">
    <property type="protein sequence ID" value="TFK33143.1"/>
    <property type="molecule type" value="Genomic_DNA"/>
</dbReference>
<dbReference type="Gene3D" id="2.80.10.50">
    <property type="match status" value="1"/>
</dbReference>
<proteinExistence type="predicted"/>
<gene>
    <name evidence="1" type="ORF">BDQ12DRAFT_716007</name>
</gene>
<protein>
    <recommendedName>
        <fullName evidence="3">Ricin B lectin domain-containing protein</fullName>
    </recommendedName>
</protein>
<dbReference type="SUPFAM" id="SSF50370">
    <property type="entry name" value="Ricin B-like lectins"/>
    <property type="match status" value="1"/>
</dbReference>
<accession>A0A5C3LLJ6</accession>
<keyword evidence="2" id="KW-1185">Reference proteome</keyword>
<dbReference type="InterPro" id="IPR035992">
    <property type="entry name" value="Ricin_B-like_lectins"/>
</dbReference>
<evidence type="ECO:0000313" key="2">
    <source>
        <dbReference type="Proteomes" id="UP000308652"/>
    </source>
</evidence>
<evidence type="ECO:0008006" key="3">
    <source>
        <dbReference type="Google" id="ProtNLM"/>
    </source>
</evidence>
<name>A0A5C3LLJ6_9AGAR</name>
<sequence>MSLANGTYQIRAFAELSPNGYATSIAAHEHVRIESEGSGNQTWQVRSAGHANFIVETDPNLYDIFSLSYPSDLADGSPVTTEQLESPLEWIFRPLQQENVFTLSPYIDSADVNMCVGVGVEDNEMVIQQCATEEDQRRQAWEFISIPLD</sequence>
<dbReference type="AlphaFoldDB" id="A0A5C3LLJ6"/>
<organism evidence="1 2">
    <name type="scientific">Crucibulum laeve</name>
    <dbReference type="NCBI Taxonomy" id="68775"/>
    <lineage>
        <taxon>Eukaryota</taxon>
        <taxon>Fungi</taxon>
        <taxon>Dikarya</taxon>
        <taxon>Basidiomycota</taxon>
        <taxon>Agaricomycotina</taxon>
        <taxon>Agaricomycetes</taxon>
        <taxon>Agaricomycetidae</taxon>
        <taxon>Agaricales</taxon>
        <taxon>Agaricineae</taxon>
        <taxon>Nidulariaceae</taxon>
        <taxon>Crucibulum</taxon>
    </lineage>
</organism>
<evidence type="ECO:0000313" key="1">
    <source>
        <dbReference type="EMBL" id="TFK33143.1"/>
    </source>
</evidence>